<organism evidence="4 5">
    <name type="scientific">Coptis chinensis</name>
    <dbReference type="NCBI Taxonomy" id="261450"/>
    <lineage>
        <taxon>Eukaryota</taxon>
        <taxon>Viridiplantae</taxon>
        <taxon>Streptophyta</taxon>
        <taxon>Embryophyta</taxon>
        <taxon>Tracheophyta</taxon>
        <taxon>Spermatophyta</taxon>
        <taxon>Magnoliopsida</taxon>
        <taxon>Ranunculales</taxon>
        <taxon>Ranunculaceae</taxon>
        <taxon>Coptidoideae</taxon>
        <taxon>Coptis</taxon>
    </lineage>
</organism>
<dbReference type="InterPro" id="IPR046431">
    <property type="entry name" value="FAF_dom"/>
</dbReference>
<dbReference type="AlphaFoldDB" id="A0A835HUC2"/>
<feature type="compositionally biased region" description="Polar residues" evidence="2">
    <location>
        <begin position="12"/>
        <end position="26"/>
    </location>
</feature>
<dbReference type="Proteomes" id="UP000631114">
    <property type="component" value="Unassembled WGS sequence"/>
</dbReference>
<comment type="caution">
    <text evidence="4">The sequence shown here is derived from an EMBL/GenBank/DDBJ whole genome shotgun (WGS) entry which is preliminary data.</text>
</comment>
<name>A0A835HUC2_9MAGN</name>
<gene>
    <name evidence="4" type="ORF">IFM89_032352</name>
</gene>
<dbReference type="PANTHER" id="PTHR33155:SF27">
    <property type="entry name" value="FANTASTIC FOUR-LIKE PROTEIN (DUF3049)"/>
    <property type="match status" value="1"/>
</dbReference>
<protein>
    <recommendedName>
        <fullName evidence="3">FAF domain-containing protein</fullName>
    </recommendedName>
</protein>
<dbReference type="OrthoDB" id="1931928at2759"/>
<keyword evidence="5" id="KW-1185">Reference proteome</keyword>
<evidence type="ECO:0000256" key="1">
    <source>
        <dbReference type="ARBA" id="ARBA00008690"/>
    </source>
</evidence>
<accession>A0A835HUC2</accession>
<evidence type="ECO:0000313" key="5">
    <source>
        <dbReference type="Proteomes" id="UP000631114"/>
    </source>
</evidence>
<feature type="domain" description="FAF" evidence="3">
    <location>
        <begin position="116"/>
        <end position="171"/>
    </location>
</feature>
<evidence type="ECO:0000313" key="4">
    <source>
        <dbReference type="EMBL" id="KAF9607130.1"/>
    </source>
</evidence>
<dbReference type="PANTHER" id="PTHR33155">
    <property type="entry name" value="FANTASTIC FOUR-LIKE PROTEIN (DUF3049)"/>
    <property type="match status" value="1"/>
</dbReference>
<reference evidence="4 5" key="1">
    <citation type="submission" date="2020-10" db="EMBL/GenBank/DDBJ databases">
        <title>The Coptis chinensis genome and diversification of protoberbering-type alkaloids.</title>
        <authorList>
            <person name="Wang B."/>
            <person name="Shu S."/>
            <person name="Song C."/>
            <person name="Liu Y."/>
        </authorList>
    </citation>
    <scope>NUCLEOTIDE SEQUENCE [LARGE SCALE GENOMIC DNA]</scope>
    <source>
        <strain evidence="4">HL-2020</strain>
        <tissue evidence="4">Leaf</tissue>
    </source>
</reference>
<dbReference type="EMBL" id="JADFTS010000005">
    <property type="protein sequence ID" value="KAF9607130.1"/>
    <property type="molecule type" value="Genomic_DNA"/>
</dbReference>
<feature type="region of interest" description="Disordered" evidence="2">
    <location>
        <begin position="1"/>
        <end position="56"/>
    </location>
</feature>
<dbReference type="InterPro" id="IPR021410">
    <property type="entry name" value="FAF"/>
</dbReference>
<dbReference type="Pfam" id="PF11250">
    <property type="entry name" value="FAF"/>
    <property type="match status" value="1"/>
</dbReference>
<sequence>MPQPPPQRDTKLPSSATSAGLISITTDHQKPTNILEAASIKPPTNTTSPTAKKDSSMLDEISSATGLVDGLSSCTESLGFESSEQMEDSILETSTRSKTLVKPVEDRVRCRDLVSKFPPPLSSMRVNNGHYSTSFLKPVREHGRLVLTQVTIKRPEIFNASRGNGRLRLQLINQESESESKGERVIRELKKESDEAQEKGGQWKVPLATGGQSLSARCNELKNHHHHGHVSHNHQQLWNHQFVTTR</sequence>
<evidence type="ECO:0000256" key="2">
    <source>
        <dbReference type="SAM" id="MobiDB-lite"/>
    </source>
</evidence>
<evidence type="ECO:0000259" key="3">
    <source>
        <dbReference type="Pfam" id="PF11250"/>
    </source>
</evidence>
<comment type="similarity">
    <text evidence="1">Belongs to the fantastic four family.</text>
</comment>
<proteinExistence type="inferred from homology"/>